<proteinExistence type="predicted"/>
<reference evidence="2" key="1">
    <citation type="submission" date="2022-04" db="EMBL/GenBank/DDBJ databases">
        <title>Carnegiea gigantea Genome sequencing and assembly v2.</title>
        <authorList>
            <person name="Copetti D."/>
            <person name="Sanderson M.J."/>
            <person name="Burquez A."/>
            <person name="Wojciechowski M.F."/>
        </authorList>
    </citation>
    <scope>NUCLEOTIDE SEQUENCE</scope>
    <source>
        <strain evidence="2">SGP5-SGP5p</strain>
        <tissue evidence="2">Aerial part</tissue>
    </source>
</reference>
<evidence type="ECO:0000256" key="1">
    <source>
        <dbReference type="SAM" id="MobiDB-lite"/>
    </source>
</evidence>
<comment type="caution">
    <text evidence="2">The sequence shown here is derived from an EMBL/GenBank/DDBJ whole genome shotgun (WGS) entry which is preliminary data.</text>
</comment>
<dbReference type="EMBL" id="JAKOGI010003614">
    <property type="protein sequence ID" value="KAJ8420281.1"/>
    <property type="molecule type" value="Genomic_DNA"/>
</dbReference>
<evidence type="ECO:0000313" key="2">
    <source>
        <dbReference type="EMBL" id="KAJ8420281.1"/>
    </source>
</evidence>
<feature type="region of interest" description="Disordered" evidence="1">
    <location>
        <begin position="1"/>
        <end position="48"/>
    </location>
</feature>
<evidence type="ECO:0000313" key="3">
    <source>
        <dbReference type="Proteomes" id="UP001153076"/>
    </source>
</evidence>
<keyword evidence="3" id="KW-1185">Reference proteome</keyword>
<organism evidence="2 3">
    <name type="scientific">Carnegiea gigantea</name>
    <dbReference type="NCBI Taxonomy" id="171969"/>
    <lineage>
        <taxon>Eukaryota</taxon>
        <taxon>Viridiplantae</taxon>
        <taxon>Streptophyta</taxon>
        <taxon>Embryophyta</taxon>
        <taxon>Tracheophyta</taxon>
        <taxon>Spermatophyta</taxon>
        <taxon>Magnoliopsida</taxon>
        <taxon>eudicotyledons</taxon>
        <taxon>Gunneridae</taxon>
        <taxon>Pentapetalae</taxon>
        <taxon>Caryophyllales</taxon>
        <taxon>Cactineae</taxon>
        <taxon>Cactaceae</taxon>
        <taxon>Cactoideae</taxon>
        <taxon>Echinocereeae</taxon>
        <taxon>Carnegiea</taxon>
    </lineage>
</organism>
<protein>
    <submittedName>
        <fullName evidence="2">Uncharacterized protein</fullName>
    </submittedName>
</protein>
<dbReference type="Proteomes" id="UP001153076">
    <property type="component" value="Unassembled WGS sequence"/>
</dbReference>
<feature type="region of interest" description="Disordered" evidence="1">
    <location>
        <begin position="74"/>
        <end position="98"/>
    </location>
</feature>
<gene>
    <name evidence="2" type="ORF">Cgig2_027969</name>
</gene>
<name>A0A9Q1GGV6_9CARY</name>
<dbReference type="AlphaFoldDB" id="A0A9Q1GGV6"/>
<sequence>MDTLKSFMSTMADTRCKKHTHGDQRTPDVAMTAPDDSTPQTSERAEVLHTTTECRELKKALHELADKGQINQFLKRGPRFPRRGQERAPPPPQDEERSTKIVATIAGGYVEDMTRATWKAQLRTARQVLTVEQGSCITTPTMVFGGKDAQQFASPL</sequence>
<accession>A0A9Q1GGV6</accession>
<feature type="compositionally biased region" description="Polar residues" evidence="1">
    <location>
        <begin position="1"/>
        <end position="12"/>
    </location>
</feature>